<keyword evidence="8" id="KW-1185">Reference proteome</keyword>
<protein>
    <submittedName>
        <fullName evidence="7">Mechanosensitive ion channel domain-containing protein</fullName>
    </submittedName>
</protein>
<dbReference type="Gene3D" id="2.30.30.60">
    <property type="match status" value="1"/>
</dbReference>
<dbReference type="PANTHER" id="PTHR30566">
    <property type="entry name" value="YNAI-RELATED MECHANOSENSITIVE ION CHANNEL"/>
    <property type="match status" value="1"/>
</dbReference>
<accession>A0ABZ2UT66</accession>
<dbReference type="EMBL" id="CP150886">
    <property type="protein sequence ID" value="WZB88592.1"/>
    <property type="molecule type" value="Genomic_DNA"/>
</dbReference>
<feature type="transmembrane region" description="Helical" evidence="5">
    <location>
        <begin position="21"/>
        <end position="44"/>
    </location>
</feature>
<feature type="domain" description="Mechanosensitive ion channel MscS" evidence="6">
    <location>
        <begin position="144"/>
        <end position="211"/>
    </location>
</feature>
<keyword evidence="4 5" id="KW-0472">Membrane</keyword>
<dbReference type="InterPro" id="IPR006685">
    <property type="entry name" value="MscS_channel_2nd"/>
</dbReference>
<keyword evidence="3 5" id="KW-1133">Transmembrane helix</keyword>
<evidence type="ECO:0000256" key="3">
    <source>
        <dbReference type="ARBA" id="ARBA00022989"/>
    </source>
</evidence>
<organism evidence="7 8">
    <name type="scientific">Okeanomitos corallinicola TIOX110</name>
    <dbReference type="NCBI Taxonomy" id="3133117"/>
    <lineage>
        <taxon>Bacteria</taxon>
        <taxon>Bacillati</taxon>
        <taxon>Cyanobacteriota</taxon>
        <taxon>Cyanophyceae</taxon>
        <taxon>Nostocales</taxon>
        <taxon>Aphanizomenonaceae</taxon>
        <taxon>Okeanomitos</taxon>
    </lineage>
</organism>
<evidence type="ECO:0000259" key="6">
    <source>
        <dbReference type="Pfam" id="PF00924"/>
    </source>
</evidence>
<sequence length="328" mass="36690">MNESIITRLLSPELQKTYDAVILPYVKWVIFVVLLIIFDLILLISLQKSWLRYIEIPLGLSIAVIMGMLTYKIFDQCFNYYLLQSAIKQKVNGEILVVSSILAKGLIAIIIFCIFAQVHQINLIGVFTSFGLGGIAFAFAAQQTLQQILGGIVLYIDRPFVVDDYIGLADGTFGRVESIGLRSTKIRNSGKGTLTVVPNDSLIKLNIENFTGGRKVVSLIYLKFEEKINENERALIRQVILESTKDLFGIDSRNTEVVFKDILQADKDTFKTQAQISFFILGTGDVGMDIRHQLLDMAKQNITTQLQGFGINFDIADEPVNIQAPITI</sequence>
<dbReference type="RefSeq" id="WP_353931498.1">
    <property type="nucleotide sequence ID" value="NZ_CP150886.1"/>
</dbReference>
<feature type="transmembrane region" description="Helical" evidence="5">
    <location>
        <begin position="123"/>
        <end position="141"/>
    </location>
</feature>
<gene>
    <name evidence="7" type="ORF">WJM97_02590</name>
</gene>
<proteinExistence type="predicted"/>
<name>A0ABZ2UT66_9CYAN</name>
<evidence type="ECO:0000256" key="2">
    <source>
        <dbReference type="ARBA" id="ARBA00022692"/>
    </source>
</evidence>
<dbReference type="Proteomes" id="UP001483337">
    <property type="component" value="Chromosome"/>
</dbReference>
<dbReference type="PANTHER" id="PTHR30566:SF5">
    <property type="entry name" value="MECHANOSENSITIVE ION CHANNEL PROTEIN 1, MITOCHONDRIAL-RELATED"/>
    <property type="match status" value="1"/>
</dbReference>
<evidence type="ECO:0000313" key="8">
    <source>
        <dbReference type="Proteomes" id="UP001483337"/>
    </source>
</evidence>
<dbReference type="SUPFAM" id="SSF50182">
    <property type="entry name" value="Sm-like ribonucleoproteins"/>
    <property type="match status" value="1"/>
</dbReference>
<evidence type="ECO:0000256" key="4">
    <source>
        <dbReference type="ARBA" id="ARBA00023136"/>
    </source>
</evidence>
<reference evidence="7 8" key="1">
    <citation type="submission" date="2024-04" db="EMBL/GenBank/DDBJ databases">
        <title>Okeanomitos corallinicola gen. &amp; sp. nov. (Nostocales, Cyanobacteria), a new toxic marine heterocyst-forming cyanobacterium from a coral reef.</title>
        <authorList>
            <person name="Li H."/>
            <person name="Li R."/>
            <person name="Kang J."/>
            <person name="Hii K.S."/>
            <person name="Mohamed H.F."/>
            <person name="Xu X."/>
            <person name="Luo Z."/>
        </authorList>
    </citation>
    <scope>NUCLEOTIDE SEQUENCE [LARGE SCALE GENOMIC DNA]</scope>
    <source>
        <strain evidence="7 8">TIOX110</strain>
    </source>
</reference>
<evidence type="ECO:0000313" key="7">
    <source>
        <dbReference type="EMBL" id="WZB88592.1"/>
    </source>
</evidence>
<dbReference type="Gene3D" id="1.10.287.1260">
    <property type="match status" value="1"/>
</dbReference>
<dbReference type="InterPro" id="IPR023408">
    <property type="entry name" value="MscS_beta-dom_sf"/>
</dbReference>
<evidence type="ECO:0000256" key="5">
    <source>
        <dbReference type="SAM" id="Phobius"/>
    </source>
</evidence>
<comment type="subcellular location">
    <subcellularLocation>
        <location evidence="1">Membrane</location>
    </subcellularLocation>
</comment>
<dbReference type="Pfam" id="PF00924">
    <property type="entry name" value="MS_channel_2nd"/>
    <property type="match status" value="1"/>
</dbReference>
<feature type="transmembrane region" description="Helical" evidence="5">
    <location>
        <begin position="56"/>
        <end position="74"/>
    </location>
</feature>
<feature type="transmembrane region" description="Helical" evidence="5">
    <location>
        <begin position="95"/>
        <end position="117"/>
    </location>
</feature>
<keyword evidence="2 5" id="KW-0812">Transmembrane</keyword>
<dbReference type="InterPro" id="IPR010920">
    <property type="entry name" value="LSM_dom_sf"/>
</dbReference>
<evidence type="ECO:0000256" key="1">
    <source>
        <dbReference type="ARBA" id="ARBA00004370"/>
    </source>
</evidence>